<evidence type="ECO:0000313" key="3">
    <source>
        <dbReference type="Proteomes" id="UP001141806"/>
    </source>
</evidence>
<dbReference type="Pfam" id="PF10536">
    <property type="entry name" value="PMD"/>
    <property type="match status" value="1"/>
</dbReference>
<dbReference type="AlphaFoldDB" id="A0A9Q0K6E1"/>
<feature type="domain" description="Aminotransferase-like plant mobile" evidence="1">
    <location>
        <begin position="3"/>
        <end position="98"/>
    </location>
</feature>
<dbReference type="EMBL" id="JAMYWD010000008">
    <property type="protein sequence ID" value="KAJ4963213.1"/>
    <property type="molecule type" value="Genomic_DNA"/>
</dbReference>
<reference evidence="2" key="1">
    <citation type="journal article" date="2023" name="Plant J.">
        <title>The genome of the king protea, Protea cynaroides.</title>
        <authorList>
            <person name="Chang J."/>
            <person name="Duong T.A."/>
            <person name="Schoeman C."/>
            <person name="Ma X."/>
            <person name="Roodt D."/>
            <person name="Barker N."/>
            <person name="Li Z."/>
            <person name="Van de Peer Y."/>
            <person name="Mizrachi E."/>
        </authorList>
    </citation>
    <scope>NUCLEOTIDE SEQUENCE</scope>
    <source>
        <tissue evidence="2">Young leaves</tissue>
    </source>
</reference>
<evidence type="ECO:0000259" key="1">
    <source>
        <dbReference type="Pfam" id="PF10536"/>
    </source>
</evidence>
<dbReference type="PANTHER" id="PTHR46033">
    <property type="entry name" value="PROTEIN MAIN-LIKE 2"/>
    <property type="match status" value="1"/>
</dbReference>
<dbReference type="Proteomes" id="UP001141806">
    <property type="component" value="Unassembled WGS sequence"/>
</dbReference>
<organism evidence="2 3">
    <name type="scientific">Protea cynaroides</name>
    <dbReference type="NCBI Taxonomy" id="273540"/>
    <lineage>
        <taxon>Eukaryota</taxon>
        <taxon>Viridiplantae</taxon>
        <taxon>Streptophyta</taxon>
        <taxon>Embryophyta</taxon>
        <taxon>Tracheophyta</taxon>
        <taxon>Spermatophyta</taxon>
        <taxon>Magnoliopsida</taxon>
        <taxon>Proteales</taxon>
        <taxon>Proteaceae</taxon>
        <taxon>Protea</taxon>
    </lineage>
</organism>
<dbReference type="InterPro" id="IPR044824">
    <property type="entry name" value="MAIN-like"/>
</dbReference>
<dbReference type="GO" id="GO:0010073">
    <property type="term" value="P:meristem maintenance"/>
    <property type="evidence" value="ECO:0007669"/>
    <property type="project" value="InterPro"/>
</dbReference>
<dbReference type="PANTHER" id="PTHR46033:SF80">
    <property type="entry name" value="PROTEIN MAIN-LIKE 2-LIKE"/>
    <property type="match status" value="1"/>
</dbReference>
<protein>
    <recommendedName>
        <fullName evidence="1">Aminotransferase-like plant mobile domain-containing protein</fullName>
    </recommendedName>
</protein>
<gene>
    <name evidence="2" type="ORF">NE237_023152</name>
</gene>
<keyword evidence="3" id="KW-1185">Reference proteome</keyword>
<name>A0A9Q0K6E1_9MAGN</name>
<evidence type="ECO:0000313" key="2">
    <source>
        <dbReference type="EMBL" id="KAJ4963213.1"/>
    </source>
</evidence>
<sequence length="133" mass="15394">MHLWIWERFPSLRPKKPNSLHPGEARAALWSKLSTNMSIELVRLVMSSPENFQLQSFGHCLWVSELTGLDVTELYLSYGVVMQFGLDQDIPGHFGLPKESCREPIKLAVRNLIFDLNYLIHSSSDRRSDQFYI</sequence>
<dbReference type="InterPro" id="IPR019557">
    <property type="entry name" value="AminoTfrase-like_pln_mobile"/>
</dbReference>
<comment type="caution">
    <text evidence="2">The sequence shown here is derived from an EMBL/GenBank/DDBJ whole genome shotgun (WGS) entry which is preliminary data.</text>
</comment>
<dbReference type="OrthoDB" id="1572276at2759"/>
<accession>A0A9Q0K6E1</accession>
<proteinExistence type="predicted"/>